<comment type="subcellular location">
    <subcellularLocation>
        <location evidence="1">Membrane</location>
        <topology evidence="1">Multi-pass membrane protein</topology>
    </subcellularLocation>
</comment>
<dbReference type="GO" id="GO:0006506">
    <property type="term" value="P:GPI anchor biosynthetic process"/>
    <property type="evidence" value="ECO:0007669"/>
    <property type="project" value="InterPro"/>
</dbReference>
<evidence type="ECO:0000256" key="4">
    <source>
        <dbReference type="ARBA" id="ARBA00023136"/>
    </source>
</evidence>
<dbReference type="GO" id="GO:0016020">
    <property type="term" value="C:membrane"/>
    <property type="evidence" value="ECO:0007669"/>
    <property type="project" value="UniProtKB-SubCell"/>
</dbReference>
<keyword evidence="8" id="KW-1185">Reference proteome</keyword>
<accession>A0AAD4LG67</accession>
<dbReference type="EMBL" id="JAKELL010000030">
    <property type="protein sequence ID" value="KAH8990472.1"/>
    <property type="molecule type" value="Genomic_DNA"/>
</dbReference>
<keyword evidence="3 5" id="KW-1133">Transmembrane helix</keyword>
<dbReference type="Pfam" id="PF00149">
    <property type="entry name" value="Metallophos"/>
    <property type="match status" value="1"/>
</dbReference>
<reference evidence="7" key="1">
    <citation type="submission" date="2022-01" db="EMBL/GenBank/DDBJ databases">
        <title>Comparative genomics reveals a dynamic genome evolution in the ectomycorrhizal milk-cap (Lactarius) mushrooms.</title>
        <authorList>
            <consortium name="DOE Joint Genome Institute"/>
            <person name="Lebreton A."/>
            <person name="Tang N."/>
            <person name="Kuo A."/>
            <person name="LaButti K."/>
            <person name="Drula E."/>
            <person name="Barry K."/>
            <person name="Clum A."/>
            <person name="Lipzen A."/>
            <person name="Mousain D."/>
            <person name="Ng V."/>
            <person name="Wang R."/>
            <person name="Wang X."/>
            <person name="Dai Y."/>
            <person name="Henrissat B."/>
            <person name="Grigoriev I.V."/>
            <person name="Guerin-Laguette A."/>
            <person name="Yu F."/>
            <person name="Martin F.M."/>
        </authorList>
    </citation>
    <scope>NUCLEOTIDE SEQUENCE</scope>
    <source>
        <strain evidence="7">QP</strain>
    </source>
</reference>
<feature type="transmembrane region" description="Helical" evidence="5">
    <location>
        <begin position="408"/>
        <end position="426"/>
    </location>
</feature>
<protein>
    <submittedName>
        <fullName evidence="7">Metallo-dependent phosphatase-like protein</fullName>
    </submittedName>
</protein>
<organism evidence="7 8">
    <name type="scientific">Lactarius akahatsu</name>
    <dbReference type="NCBI Taxonomy" id="416441"/>
    <lineage>
        <taxon>Eukaryota</taxon>
        <taxon>Fungi</taxon>
        <taxon>Dikarya</taxon>
        <taxon>Basidiomycota</taxon>
        <taxon>Agaricomycotina</taxon>
        <taxon>Agaricomycetes</taxon>
        <taxon>Russulales</taxon>
        <taxon>Russulaceae</taxon>
        <taxon>Lactarius</taxon>
    </lineage>
</organism>
<dbReference type="Gene3D" id="3.60.21.10">
    <property type="match status" value="1"/>
</dbReference>
<dbReference type="PANTHER" id="PTHR13315:SF4">
    <property type="entry name" value="METALLOPHOSPHOESTERASE, ISOFORM E"/>
    <property type="match status" value="1"/>
</dbReference>
<proteinExistence type="predicted"/>
<dbReference type="GO" id="GO:0005783">
    <property type="term" value="C:endoplasmic reticulum"/>
    <property type="evidence" value="ECO:0007669"/>
    <property type="project" value="TreeGrafter"/>
</dbReference>
<evidence type="ECO:0000259" key="6">
    <source>
        <dbReference type="Pfam" id="PF00149"/>
    </source>
</evidence>
<evidence type="ECO:0000256" key="2">
    <source>
        <dbReference type="ARBA" id="ARBA00022692"/>
    </source>
</evidence>
<evidence type="ECO:0000313" key="8">
    <source>
        <dbReference type="Proteomes" id="UP001201163"/>
    </source>
</evidence>
<dbReference type="GO" id="GO:0016787">
    <property type="term" value="F:hydrolase activity"/>
    <property type="evidence" value="ECO:0007669"/>
    <property type="project" value="InterPro"/>
</dbReference>
<dbReference type="InterPro" id="IPR033308">
    <property type="entry name" value="PGAP5/Cdc1/Ted1"/>
</dbReference>
<evidence type="ECO:0000256" key="3">
    <source>
        <dbReference type="ARBA" id="ARBA00022989"/>
    </source>
</evidence>
<dbReference type="InterPro" id="IPR004843">
    <property type="entry name" value="Calcineurin-like_PHP"/>
</dbReference>
<evidence type="ECO:0000256" key="1">
    <source>
        <dbReference type="ARBA" id="ARBA00004141"/>
    </source>
</evidence>
<sequence>MWLPSYSLKTLRTIWVAIILWCEVCVFIAAGARCRWPDLGKGEQTRVLLVADPQILNEVSYPDRSPFLGTLSRIFVDMNLRKAWRVAKSMRPHAVIFLGDMMDNGFADMHITRYQEYVDRFHSIFTASPSQPVYYLPGNHDVGLGNGRGTSQLARSRYRAAFGPLTQHVALGGHSLLMVDAPALVDQDWHREQAGESRIDGLPQDLNYLKHLRMQHAPDAPLILLSHIPLYRSSNSSCGPLRERGSIPAVRGNGYQTQLSPETSRLLLEEFRPSLIFSGDDHDYCEYTHDFAGEHVPEVTVKSLSIAMGIRQPGFQLLSLSSETRTRAHQPCALPDQLRIYCWVYVPLIFATIVLAAVRAATAPAPSHHWKRDSSYSLELPAYRAPVSRQLPAPPRKQRYLRRVVEDVWGIAWPPLAVYAAIAVTVSW</sequence>
<keyword evidence="2 5" id="KW-0812">Transmembrane</keyword>
<dbReference type="Proteomes" id="UP001201163">
    <property type="component" value="Unassembled WGS sequence"/>
</dbReference>
<feature type="transmembrane region" description="Helical" evidence="5">
    <location>
        <begin position="340"/>
        <end position="361"/>
    </location>
</feature>
<keyword evidence="4 5" id="KW-0472">Membrane</keyword>
<gene>
    <name evidence="7" type="ORF">EDB92DRAFT_1935241</name>
</gene>
<dbReference type="SUPFAM" id="SSF56300">
    <property type="entry name" value="Metallo-dependent phosphatases"/>
    <property type="match status" value="1"/>
</dbReference>
<dbReference type="PANTHER" id="PTHR13315">
    <property type="entry name" value="METALLO PHOSPHOESTERASE RELATED"/>
    <property type="match status" value="1"/>
</dbReference>
<dbReference type="InterPro" id="IPR029052">
    <property type="entry name" value="Metallo-depent_PP-like"/>
</dbReference>
<feature type="transmembrane region" description="Helical" evidence="5">
    <location>
        <begin position="12"/>
        <end position="32"/>
    </location>
</feature>
<feature type="domain" description="Calcineurin-like phosphoesterase" evidence="6">
    <location>
        <begin position="46"/>
        <end position="284"/>
    </location>
</feature>
<evidence type="ECO:0000313" key="7">
    <source>
        <dbReference type="EMBL" id="KAH8990472.1"/>
    </source>
</evidence>
<comment type="caution">
    <text evidence="7">The sequence shown here is derived from an EMBL/GenBank/DDBJ whole genome shotgun (WGS) entry which is preliminary data.</text>
</comment>
<dbReference type="AlphaFoldDB" id="A0AAD4LG67"/>
<name>A0AAD4LG67_9AGAM</name>
<evidence type="ECO:0000256" key="5">
    <source>
        <dbReference type="SAM" id="Phobius"/>
    </source>
</evidence>